<evidence type="ECO:0000313" key="3">
    <source>
        <dbReference type="Proteomes" id="UP000257109"/>
    </source>
</evidence>
<dbReference type="InterPro" id="IPR050951">
    <property type="entry name" value="Retrovirus_Pol_polyprotein"/>
</dbReference>
<dbReference type="Proteomes" id="UP000257109">
    <property type="component" value="Unassembled WGS sequence"/>
</dbReference>
<dbReference type="AlphaFoldDB" id="A0A371H8Q4"/>
<dbReference type="GO" id="GO:0015074">
    <property type="term" value="P:DNA integration"/>
    <property type="evidence" value="ECO:0007669"/>
    <property type="project" value="InterPro"/>
</dbReference>
<dbReference type="GO" id="GO:0003676">
    <property type="term" value="F:nucleic acid binding"/>
    <property type="evidence" value="ECO:0007669"/>
    <property type="project" value="InterPro"/>
</dbReference>
<evidence type="ECO:0000259" key="1">
    <source>
        <dbReference type="PROSITE" id="PS50994"/>
    </source>
</evidence>
<proteinExistence type="predicted"/>
<reference evidence="2" key="1">
    <citation type="submission" date="2018-05" db="EMBL/GenBank/DDBJ databases">
        <title>Draft genome of Mucuna pruriens seed.</title>
        <authorList>
            <person name="Nnadi N.E."/>
            <person name="Vos R."/>
            <person name="Hasami M.H."/>
            <person name="Devisetty U.K."/>
            <person name="Aguiy J.C."/>
        </authorList>
    </citation>
    <scope>NUCLEOTIDE SEQUENCE [LARGE SCALE GENOMIC DNA]</scope>
    <source>
        <strain evidence="2">JCA_2017</strain>
    </source>
</reference>
<evidence type="ECO:0000313" key="2">
    <source>
        <dbReference type="EMBL" id="RDX99181.1"/>
    </source>
</evidence>
<dbReference type="InterPro" id="IPR036397">
    <property type="entry name" value="RNaseH_sf"/>
</dbReference>
<sequence>MYGVLISWGHSPSPREILTFYLSLIMFRDGWRLRPLELMRLKFGVPKALISDQGSYFYNCTMATLLEKYGVVHKIATTYHPQTTGQAKVFNRKIKKLLQKMANPNRNDWSQLLEDALWAQKTAYWTPLGMSPYQIVFGKNTEPTRQSRSVTWPTTKPAKKGNCSCRNWKSYAWKHMRTPRSTRKRKEFRVDQKVLLFRSRLKLIAIKLHFRWDGPFAVTNRETNNRNFKVNGHQLKPYYEGLSSNVDETKPMRIKLGDGFKAVAKGQKMTVDTLLFDLEGIDIVLGREQGSFCHVALQIFYGKSFQWIEGLFFATELQVRSIMEDEANKLEIETLLAQFGEIFKEPKGIPPKREKEHAINLIEDQGPECEAIPLLASL</sequence>
<dbReference type="EMBL" id="QJKJ01003286">
    <property type="protein sequence ID" value="RDX99181.1"/>
    <property type="molecule type" value="Genomic_DNA"/>
</dbReference>
<dbReference type="PROSITE" id="PS50994">
    <property type="entry name" value="INTEGRASE"/>
    <property type="match status" value="1"/>
</dbReference>
<dbReference type="SUPFAM" id="SSF53098">
    <property type="entry name" value="Ribonuclease H-like"/>
    <property type="match status" value="1"/>
</dbReference>
<dbReference type="InterPro" id="IPR001584">
    <property type="entry name" value="Integrase_cat-core"/>
</dbReference>
<feature type="domain" description="Integrase catalytic" evidence="1">
    <location>
        <begin position="36"/>
        <end position="140"/>
    </location>
</feature>
<dbReference type="PANTHER" id="PTHR37984:SF5">
    <property type="entry name" value="PROTEIN NYNRIN-LIKE"/>
    <property type="match status" value="1"/>
</dbReference>
<accession>A0A371H8Q4</accession>
<dbReference type="InterPro" id="IPR012337">
    <property type="entry name" value="RNaseH-like_sf"/>
</dbReference>
<dbReference type="OrthoDB" id="1700743at2759"/>
<keyword evidence="3" id="KW-1185">Reference proteome</keyword>
<dbReference type="Gene3D" id="3.30.420.10">
    <property type="entry name" value="Ribonuclease H-like superfamily/Ribonuclease H"/>
    <property type="match status" value="1"/>
</dbReference>
<organism evidence="2 3">
    <name type="scientific">Mucuna pruriens</name>
    <name type="common">Velvet bean</name>
    <name type="synonym">Dolichos pruriens</name>
    <dbReference type="NCBI Taxonomy" id="157652"/>
    <lineage>
        <taxon>Eukaryota</taxon>
        <taxon>Viridiplantae</taxon>
        <taxon>Streptophyta</taxon>
        <taxon>Embryophyta</taxon>
        <taxon>Tracheophyta</taxon>
        <taxon>Spermatophyta</taxon>
        <taxon>Magnoliopsida</taxon>
        <taxon>eudicotyledons</taxon>
        <taxon>Gunneridae</taxon>
        <taxon>Pentapetalae</taxon>
        <taxon>rosids</taxon>
        <taxon>fabids</taxon>
        <taxon>Fabales</taxon>
        <taxon>Fabaceae</taxon>
        <taxon>Papilionoideae</taxon>
        <taxon>50 kb inversion clade</taxon>
        <taxon>NPAAA clade</taxon>
        <taxon>indigoferoid/millettioid clade</taxon>
        <taxon>Phaseoleae</taxon>
        <taxon>Mucuna</taxon>
    </lineage>
</organism>
<name>A0A371H8Q4_MUCPR</name>
<feature type="non-terminal residue" evidence="2">
    <location>
        <position position="1"/>
    </location>
</feature>
<comment type="caution">
    <text evidence="2">The sequence shown here is derived from an EMBL/GenBank/DDBJ whole genome shotgun (WGS) entry which is preliminary data.</text>
</comment>
<dbReference type="PANTHER" id="PTHR37984">
    <property type="entry name" value="PROTEIN CBG26694"/>
    <property type="match status" value="1"/>
</dbReference>
<gene>
    <name evidence="2" type="primary">gag-pol</name>
    <name evidence="2" type="ORF">CR513_17807</name>
</gene>
<protein>
    <submittedName>
        <fullName evidence="2">Gag-pol</fullName>
    </submittedName>
</protein>